<feature type="domain" description="Histidine kinase" evidence="8">
    <location>
        <begin position="279"/>
        <end position="492"/>
    </location>
</feature>
<dbReference type="CDD" id="cd06225">
    <property type="entry name" value="HAMP"/>
    <property type="match status" value="1"/>
</dbReference>
<dbReference type="PROSITE" id="PS50110">
    <property type="entry name" value="RESPONSE_REGULATORY"/>
    <property type="match status" value="1"/>
</dbReference>
<keyword evidence="4 11" id="KW-0808">Transferase</keyword>
<dbReference type="EC" id="2.7.13.3" evidence="2"/>
<dbReference type="PROSITE" id="PS50109">
    <property type="entry name" value="HIS_KIN"/>
    <property type="match status" value="1"/>
</dbReference>
<dbReference type="InterPro" id="IPR036097">
    <property type="entry name" value="HisK_dim/P_sf"/>
</dbReference>
<dbReference type="InterPro" id="IPR004358">
    <property type="entry name" value="Sig_transdc_His_kin-like_C"/>
</dbReference>
<protein>
    <recommendedName>
        <fullName evidence="2">histidine kinase</fullName>
        <ecNumber evidence="2">2.7.13.3</ecNumber>
    </recommendedName>
</protein>
<dbReference type="EMBL" id="MLJW01000108">
    <property type="protein sequence ID" value="OIQ99281.1"/>
    <property type="molecule type" value="Genomic_DNA"/>
</dbReference>
<keyword evidence="7" id="KW-0812">Transmembrane</keyword>
<evidence type="ECO:0000256" key="2">
    <source>
        <dbReference type="ARBA" id="ARBA00012438"/>
    </source>
</evidence>
<dbReference type="SUPFAM" id="SSF55874">
    <property type="entry name" value="ATPase domain of HSP90 chaperone/DNA topoisomerase II/histidine kinase"/>
    <property type="match status" value="1"/>
</dbReference>
<comment type="caution">
    <text evidence="11">The sequence shown here is derived from an EMBL/GenBank/DDBJ whole genome shotgun (WGS) entry which is preliminary data.</text>
</comment>
<dbReference type="Gene3D" id="6.10.340.10">
    <property type="match status" value="1"/>
</dbReference>
<dbReference type="InterPro" id="IPR036890">
    <property type="entry name" value="HATPase_C_sf"/>
</dbReference>
<dbReference type="InterPro" id="IPR005467">
    <property type="entry name" value="His_kinase_dom"/>
</dbReference>
<dbReference type="SUPFAM" id="SSF158472">
    <property type="entry name" value="HAMP domain-like"/>
    <property type="match status" value="1"/>
</dbReference>
<evidence type="ECO:0000259" key="8">
    <source>
        <dbReference type="PROSITE" id="PS50109"/>
    </source>
</evidence>
<dbReference type="Pfam" id="PF00512">
    <property type="entry name" value="HisKA"/>
    <property type="match status" value="1"/>
</dbReference>
<dbReference type="InterPro" id="IPR003594">
    <property type="entry name" value="HATPase_dom"/>
</dbReference>
<dbReference type="SMART" id="SM00387">
    <property type="entry name" value="HATPase_c"/>
    <property type="match status" value="1"/>
</dbReference>
<keyword evidence="3" id="KW-0597">Phosphoprotein</keyword>
<dbReference type="GO" id="GO:0005886">
    <property type="term" value="C:plasma membrane"/>
    <property type="evidence" value="ECO:0007669"/>
    <property type="project" value="TreeGrafter"/>
</dbReference>
<accession>A0A1J5RU80</accession>
<feature type="domain" description="Response regulatory" evidence="9">
    <location>
        <begin position="513"/>
        <end position="629"/>
    </location>
</feature>
<keyword evidence="6" id="KW-0175">Coiled coil</keyword>
<dbReference type="InterPro" id="IPR003660">
    <property type="entry name" value="HAMP_dom"/>
</dbReference>
<dbReference type="SUPFAM" id="SSF47384">
    <property type="entry name" value="Homodimeric domain of signal transducing histidine kinase"/>
    <property type="match status" value="1"/>
</dbReference>
<feature type="coiled-coil region" evidence="6">
    <location>
        <begin position="227"/>
        <end position="265"/>
    </location>
</feature>
<comment type="catalytic activity">
    <reaction evidence="1">
        <text>ATP + protein L-histidine = ADP + protein N-phospho-L-histidine.</text>
        <dbReference type="EC" id="2.7.13.3"/>
    </reaction>
</comment>
<dbReference type="SMART" id="SM00448">
    <property type="entry name" value="REC"/>
    <property type="match status" value="1"/>
</dbReference>
<gene>
    <name evidence="11" type="primary">barA_19</name>
    <name evidence="11" type="ORF">GALL_186900</name>
</gene>
<feature type="transmembrane region" description="Helical" evidence="7">
    <location>
        <begin position="170"/>
        <end position="190"/>
    </location>
</feature>
<dbReference type="PANTHER" id="PTHR43047:SF9">
    <property type="entry name" value="HISTIDINE KINASE"/>
    <property type="match status" value="1"/>
</dbReference>
<evidence type="ECO:0000256" key="3">
    <source>
        <dbReference type="ARBA" id="ARBA00022553"/>
    </source>
</evidence>
<dbReference type="FunFam" id="3.30.565.10:FF:000049">
    <property type="entry name" value="Two-component sensor histidine kinase"/>
    <property type="match status" value="1"/>
</dbReference>
<dbReference type="Pfam" id="PF02518">
    <property type="entry name" value="HATPase_c"/>
    <property type="match status" value="1"/>
</dbReference>
<dbReference type="SMART" id="SM00388">
    <property type="entry name" value="HisKA"/>
    <property type="match status" value="1"/>
</dbReference>
<dbReference type="GO" id="GO:0009927">
    <property type="term" value="F:histidine phosphotransfer kinase activity"/>
    <property type="evidence" value="ECO:0007669"/>
    <property type="project" value="TreeGrafter"/>
</dbReference>
<reference evidence="11" key="1">
    <citation type="submission" date="2016-10" db="EMBL/GenBank/DDBJ databases">
        <title>Sequence of Gallionella enrichment culture.</title>
        <authorList>
            <person name="Poehlein A."/>
            <person name="Muehling M."/>
            <person name="Daniel R."/>
        </authorList>
    </citation>
    <scope>NUCLEOTIDE SEQUENCE</scope>
</reference>
<dbReference type="Gene3D" id="3.30.565.10">
    <property type="entry name" value="Histidine kinase-like ATPase, C-terminal domain"/>
    <property type="match status" value="1"/>
</dbReference>
<evidence type="ECO:0000313" key="11">
    <source>
        <dbReference type="EMBL" id="OIQ99281.1"/>
    </source>
</evidence>
<dbReference type="Pfam" id="PF09984">
    <property type="entry name" value="sCache_4"/>
    <property type="match status" value="1"/>
</dbReference>
<evidence type="ECO:0000256" key="6">
    <source>
        <dbReference type="SAM" id="Coils"/>
    </source>
</evidence>
<dbReference type="GO" id="GO:0000155">
    <property type="term" value="F:phosphorelay sensor kinase activity"/>
    <property type="evidence" value="ECO:0007669"/>
    <property type="project" value="InterPro"/>
</dbReference>
<evidence type="ECO:0000256" key="7">
    <source>
        <dbReference type="SAM" id="Phobius"/>
    </source>
</evidence>
<dbReference type="Pfam" id="PF00072">
    <property type="entry name" value="Response_reg"/>
    <property type="match status" value="1"/>
</dbReference>
<evidence type="ECO:0000256" key="5">
    <source>
        <dbReference type="ARBA" id="ARBA00022777"/>
    </source>
</evidence>
<feature type="domain" description="HAMP" evidence="10">
    <location>
        <begin position="194"/>
        <end position="246"/>
    </location>
</feature>
<name>A0A1J5RU80_9ZZZZ</name>
<proteinExistence type="predicted"/>
<dbReference type="InterPro" id="IPR011006">
    <property type="entry name" value="CheY-like_superfamily"/>
</dbReference>
<dbReference type="SUPFAM" id="SSF52172">
    <property type="entry name" value="CheY-like"/>
    <property type="match status" value="1"/>
</dbReference>
<dbReference type="Gene3D" id="3.40.50.2300">
    <property type="match status" value="1"/>
</dbReference>
<dbReference type="CDD" id="cd00082">
    <property type="entry name" value="HisKA"/>
    <property type="match status" value="1"/>
</dbReference>
<dbReference type="InterPro" id="IPR019247">
    <property type="entry name" value="Histidine_kinase_BarA_N"/>
</dbReference>
<evidence type="ECO:0000256" key="4">
    <source>
        <dbReference type="ARBA" id="ARBA00022679"/>
    </source>
</evidence>
<organism evidence="11">
    <name type="scientific">mine drainage metagenome</name>
    <dbReference type="NCBI Taxonomy" id="410659"/>
    <lineage>
        <taxon>unclassified sequences</taxon>
        <taxon>metagenomes</taxon>
        <taxon>ecological metagenomes</taxon>
    </lineage>
</organism>
<dbReference type="PANTHER" id="PTHR43047">
    <property type="entry name" value="TWO-COMPONENT HISTIDINE PROTEIN KINASE"/>
    <property type="match status" value="1"/>
</dbReference>
<dbReference type="InterPro" id="IPR003661">
    <property type="entry name" value="HisK_dim/P_dom"/>
</dbReference>
<dbReference type="PROSITE" id="PS50885">
    <property type="entry name" value="HAMP"/>
    <property type="match status" value="1"/>
</dbReference>
<dbReference type="CDD" id="cd00156">
    <property type="entry name" value="REC"/>
    <property type="match status" value="1"/>
</dbReference>
<dbReference type="AlphaFoldDB" id="A0A1J5RU80"/>
<evidence type="ECO:0000259" key="9">
    <source>
        <dbReference type="PROSITE" id="PS50110"/>
    </source>
</evidence>
<evidence type="ECO:0000256" key="1">
    <source>
        <dbReference type="ARBA" id="ARBA00000085"/>
    </source>
</evidence>
<dbReference type="PRINTS" id="PR00344">
    <property type="entry name" value="BCTRLSENSOR"/>
</dbReference>
<dbReference type="SMART" id="SM00304">
    <property type="entry name" value="HAMP"/>
    <property type="match status" value="1"/>
</dbReference>
<evidence type="ECO:0000259" key="10">
    <source>
        <dbReference type="PROSITE" id="PS50885"/>
    </source>
</evidence>
<dbReference type="Pfam" id="PF00672">
    <property type="entry name" value="HAMP"/>
    <property type="match status" value="1"/>
</dbReference>
<dbReference type="InterPro" id="IPR001789">
    <property type="entry name" value="Sig_transdc_resp-reg_receiver"/>
</dbReference>
<keyword evidence="5 11" id="KW-0418">Kinase</keyword>
<dbReference type="Gene3D" id="1.10.287.130">
    <property type="match status" value="1"/>
</dbReference>
<sequence>MKPFGIRSRILLAALLPVALLAAVLSGVFIVDRVNDLDVTHRQRAEALARQVASASEYGLFSGNREALQNLVRTALREADVRSATIFDAGGRVLARAGNAGYGKLGSLSGTRSETADPAAHVLLLTQPIIGSRLALNDLYNGAAPSRPLRLGEVVLELSTASVQQRRHELMLTGILTTLGSLLFGGLLAVRLARGVIGPIVEVGKVVERIGKGELSARVAVDGNSSLQRLEQGVNQMAARIESGQEELQRRIIEATAELRIKKEEAELATLAKSRFLASASHDLRQPMHALVMFMGRLVHLPHSDEARHLIGRIDASVHALQHLLDALLDISRLEAGVLRARPRHFPVRDLFSQLSGDLNPVAEERGLKLKLRPSELWLTTDPILLHRILLNLVSNALRYTRRGGVLVACRRRGVNVRIEVWDSGIGIPPESQAEIFKEFVQLANPERDRNQGLGLGLAIVERTARLLDHPLTMNSLPGVGSRFAIEVPIAPPGVATPAAATPSPQGQFEGLRVLVIDDDALARQGLTVLLESWGCRVSAAEDAEQALTLACGENQAELIACDYRLRHGQNGIGALALLRARGGLSAPAFLISGDTDPGLMKSAADAGIPLLHKPVQPARLRALMHRLVLDKSAEATT</sequence>
<keyword evidence="7" id="KW-1133">Transmembrane helix</keyword>
<keyword evidence="7" id="KW-0472">Membrane</keyword>